<dbReference type="RefSeq" id="WP_342322567.1">
    <property type="nucleotide sequence ID" value="NZ_CP151800.1"/>
</dbReference>
<name>A0ABZ3B504_9ENTR</name>
<accession>A0ABZ3B504</accession>
<dbReference type="InterPro" id="IPR000683">
    <property type="entry name" value="Gfo/Idh/MocA-like_OxRdtase_N"/>
</dbReference>
<reference evidence="3 4" key="1">
    <citation type="submission" date="2024-04" db="EMBL/GenBank/DDBJ databases">
        <title>Kosakonia calanthae sp. nov., a halophilic bacterium isolated from leaves of Calanthe tiplacata.</title>
        <authorList>
            <person name="Wu P."/>
        </authorList>
    </citation>
    <scope>NUCLEOTIDE SEQUENCE [LARGE SCALE GENOMIC DNA]</scope>
    <source>
        <strain evidence="3 4">BYX6</strain>
    </source>
</reference>
<evidence type="ECO:0000259" key="1">
    <source>
        <dbReference type="Pfam" id="PF01408"/>
    </source>
</evidence>
<gene>
    <name evidence="3" type="ORF">AAEY27_20200</name>
</gene>
<dbReference type="Gene3D" id="3.40.50.720">
    <property type="entry name" value="NAD(P)-binding Rossmann-like Domain"/>
    <property type="match status" value="1"/>
</dbReference>
<evidence type="ECO:0000313" key="4">
    <source>
        <dbReference type="Proteomes" id="UP001466893"/>
    </source>
</evidence>
<dbReference type="SUPFAM" id="SSF51735">
    <property type="entry name" value="NAD(P)-binding Rossmann-fold domains"/>
    <property type="match status" value="1"/>
</dbReference>
<evidence type="ECO:0000313" key="3">
    <source>
        <dbReference type="EMBL" id="WZV97937.1"/>
    </source>
</evidence>
<dbReference type="Proteomes" id="UP001466893">
    <property type="component" value="Chromosome"/>
</dbReference>
<organism evidence="3 4">
    <name type="scientific">Kosakonia calanthes</name>
    <dbReference type="NCBI Taxonomy" id="3139408"/>
    <lineage>
        <taxon>Bacteria</taxon>
        <taxon>Pseudomonadati</taxon>
        <taxon>Pseudomonadota</taxon>
        <taxon>Gammaproteobacteria</taxon>
        <taxon>Enterobacterales</taxon>
        <taxon>Enterobacteriaceae</taxon>
        <taxon>Kosakonia</taxon>
    </lineage>
</organism>
<sequence>MTFSQGIWVVGATFGAHYARALHGAGLRAIIGRGGERGRQLAKVLACDYFADLQQALEQARPACAVVAVRSAIVGGEGDDIARRLLQAGVPVLQELPVHPHELVNTLKTAQQQGVRFDVTPFYDQMPSVRRFIRAAGRLSLISPLRSVEMRVSVQTLHCALMVLSEVLGAPSSSISATPMAAGEKILMGSRWHDVAVDIVLMNRFDAISPDDNAQPLMHITLLSDEGELTLHSPFGPVIWERRLPPSGETDDPPILTSPLAHTALQRDMASAIRATLHRFMAAESSDGARQQRQLAVLQLWQAMCARAGHPQQCRLAAPMAVGNFLGLSDREEER</sequence>
<keyword evidence="4" id="KW-1185">Reference proteome</keyword>
<proteinExistence type="predicted"/>
<dbReference type="Pfam" id="PF21390">
    <property type="entry name" value="Irp3-like_C"/>
    <property type="match status" value="1"/>
</dbReference>
<feature type="domain" description="Gfo/Idh/MocA-like oxidoreductase N-terminal" evidence="1">
    <location>
        <begin position="9"/>
        <end position="119"/>
    </location>
</feature>
<dbReference type="EMBL" id="CP151800">
    <property type="protein sequence ID" value="WZV97937.1"/>
    <property type="molecule type" value="Genomic_DNA"/>
</dbReference>
<dbReference type="InterPro" id="IPR036291">
    <property type="entry name" value="NAD(P)-bd_dom_sf"/>
</dbReference>
<feature type="domain" description="Thiazolinyl imine reductase-like C-terminal" evidence="2">
    <location>
        <begin position="148"/>
        <end position="240"/>
    </location>
</feature>
<dbReference type="Pfam" id="PF01408">
    <property type="entry name" value="GFO_IDH_MocA"/>
    <property type="match status" value="1"/>
</dbReference>
<protein>
    <submittedName>
        <fullName evidence="3">Gfo/Idh/MocA family oxidoreductase</fullName>
    </submittedName>
</protein>
<evidence type="ECO:0000259" key="2">
    <source>
        <dbReference type="Pfam" id="PF21390"/>
    </source>
</evidence>
<dbReference type="InterPro" id="IPR048655">
    <property type="entry name" value="Irp3-like_C"/>
</dbReference>